<reference evidence="2" key="1">
    <citation type="journal article" date="2022" name="Mol. Ecol. Resour.">
        <title>The genomes of chicory, endive, great burdock and yacon provide insights into Asteraceae palaeo-polyploidization history and plant inulin production.</title>
        <authorList>
            <person name="Fan W."/>
            <person name="Wang S."/>
            <person name="Wang H."/>
            <person name="Wang A."/>
            <person name="Jiang F."/>
            <person name="Liu H."/>
            <person name="Zhao H."/>
            <person name="Xu D."/>
            <person name="Zhang Y."/>
        </authorList>
    </citation>
    <scope>NUCLEOTIDE SEQUENCE [LARGE SCALE GENOMIC DNA]</scope>
    <source>
        <strain evidence="2">cv. Punajuju</strain>
    </source>
</reference>
<keyword evidence="2" id="KW-1185">Reference proteome</keyword>
<evidence type="ECO:0000313" key="1">
    <source>
        <dbReference type="EMBL" id="KAI3738047.1"/>
    </source>
</evidence>
<dbReference type="Proteomes" id="UP001055811">
    <property type="component" value="Linkage Group LG05"/>
</dbReference>
<organism evidence="1 2">
    <name type="scientific">Cichorium intybus</name>
    <name type="common">Chicory</name>
    <dbReference type="NCBI Taxonomy" id="13427"/>
    <lineage>
        <taxon>Eukaryota</taxon>
        <taxon>Viridiplantae</taxon>
        <taxon>Streptophyta</taxon>
        <taxon>Embryophyta</taxon>
        <taxon>Tracheophyta</taxon>
        <taxon>Spermatophyta</taxon>
        <taxon>Magnoliopsida</taxon>
        <taxon>eudicotyledons</taxon>
        <taxon>Gunneridae</taxon>
        <taxon>Pentapetalae</taxon>
        <taxon>asterids</taxon>
        <taxon>campanulids</taxon>
        <taxon>Asterales</taxon>
        <taxon>Asteraceae</taxon>
        <taxon>Cichorioideae</taxon>
        <taxon>Cichorieae</taxon>
        <taxon>Cichoriinae</taxon>
        <taxon>Cichorium</taxon>
    </lineage>
</organism>
<reference evidence="1 2" key="2">
    <citation type="journal article" date="2022" name="Mol. Ecol. Resour.">
        <title>The genomes of chicory, endive, great burdock and yacon provide insights into Asteraceae paleo-polyploidization history and plant inulin production.</title>
        <authorList>
            <person name="Fan W."/>
            <person name="Wang S."/>
            <person name="Wang H."/>
            <person name="Wang A."/>
            <person name="Jiang F."/>
            <person name="Liu H."/>
            <person name="Zhao H."/>
            <person name="Xu D."/>
            <person name="Zhang Y."/>
        </authorList>
    </citation>
    <scope>NUCLEOTIDE SEQUENCE [LARGE SCALE GENOMIC DNA]</scope>
    <source>
        <strain evidence="2">cv. Punajuju</strain>
        <tissue evidence="1">Leaves</tissue>
    </source>
</reference>
<sequence>MGWESPADAMPWVGIYVCVASLVCTLAMAADAVLGFRQWKLWFPCRFFTINAASISLIAIAMKLPVDLTTDVSNVRDTTAKFVSIVFLVTMLANFLPSLGLMNENELLMNIVAFGILLITIAVNVLIQFSTTVPFINPLAMLILMFPLPWPFSVALTVPTSRRILEHRYKELHMLDLNHQEIKFSCKGLTRYVKKYWMMAETGNPQFAIACSSPVSSALGVICAFLACVSVLRLIVIFEMISASSYGRSDYKWSINVIITLQLIGALVGSIAPIFRCLTSISHFNLSKKWSKNHLNVFRVEKHWIQRLQLWKRSHIRSHIPGRPCKKVFNIIKNMILNFCIALQITVVVICNTICLIPRCFLILFSCCSNFCKSLAKRFKGEPNASNSNVIQDLNEYTDYVLQIESEAKLSKRILRNTLNSITQLLHESEKKEPCKLMNLLKKSTGFYGVVEFDNDQVPPLHQEETKNCWTWSIVAVTLTAIAVALPNNVNCQVKGLLSSMREGLQLVRHIEECLNANGDLVDTRKAARRVWTDVEVYRRWLQIDLQKTGRKGQKSKEILQWLVDEAIKIVTKFKSSKNGSLDHSLHEFIAASLMYRISNTILLHCNEQQNWPKDEELFEWISNIIADLLCACFTNLPRVITMKCHDDALEKREESIRTAARLLGRSKKILKILKERQLPNIDMDSMAYIDKWHALPKTQIPNGCSSSDRIQPASSTSREPPVVTIV</sequence>
<dbReference type="EMBL" id="CM042013">
    <property type="protein sequence ID" value="KAI3738047.1"/>
    <property type="molecule type" value="Genomic_DNA"/>
</dbReference>
<name>A0ACB9CUS9_CICIN</name>
<protein>
    <submittedName>
        <fullName evidence="1">Uncharacterized protein</fullName>
    </submittedName>
</protein>
<gene>
    <name evidence="1" type="ORF">L2E82_28065</name>
</gene>
<evidence type="ECO:0000313" key="2">
    <source>
        <dbReference type="Proteomes" id="UP001055811"/>
    </source>
</evidence>
<comment type="caution">
    <text evidence="1">The sequence shown here is derived from an EMBL/GenBank/DDBJ whole genome shotgun (WGS) entry which is preliminary data.</text>
</comment>
<accession>A0ACB9CUS9</accession>
<proteinExistence type="predicted"/>